<dbReference type="InterPro" id="IPR012340">
    <property type="entry name" value="NA-bd_OB-fold"/>
</dbReference>
<dbReference type="InterPro" id="IPR014726">
    <property type="entry name" value="Ribosomal_uL2_dom3"/>
</dbReference>
<evidence type="ECO:0000259" key="6">
    <source>
        <dbReference type="SMART" id="SM01382"/>
    </source>
</evidence>
<gene>
    <name evidence="8" type="ORF">CONCODRAFT_77019</name>
</gene>
<dbReference type="EMBL" id="KQ964427">
    <property type="protein sequence ID" value="KXN74167.1"/>
    <property type="molecule type" value="Genomic_DNA"/>
</dbReference>
<dbReference type="GO" id="GO:0003723">
    <property type="term" value="F:RNA binding"/>
    <property type="evidence" value="ECO:0007669"/>
    <property type="project" value="InterPro"/>
</dbReference>
<evidence type="ECO:0000256" key="3">
    <source>
        <dbReference type="ARBA" id="ARBA00023274"/>
    </source>
</evidence>
<dbReference type="InterPro" id="IPR005880">
    <property type="entry name" value="Ribosomal_uL2_bac/org-type"/>
</dbReference>
<keyword evidence="2 8" id="KW-0689">Ribosomal protein</keyword>
<dbReference type="GO" id="GO:0005762">
    <property type="term" value="C:mitochondrial large ribosomal subunit"/>
    <property type="evidence" value="ECO:0007669"/>
    <property type="project" value="TreeGrafter"/>
</dbReference>
<evidence type="ECO:0000256" key="5">
    <source>
        <dbReference type="SAM" id="MobiDB-lite"/>
    </source>
</evidence>
<dbReference type="STRING" id="796925.A0A137PGP1"/>
<evidence type="ECO:0000259" key="7">
    <source>
        <dbReference type="SMART" id="SM01383"/>
    </source>
</evidence>
<dbReference type="NCBIfam" id="TIGR01171">
    <property type="entry name" value="rplB_bact"/>
    <property type="match status" value="1"/>
</dbReference>
<dbReference type="Gene3D" id="2.30.30.30">
    <property type="match status" value="1"/>
</dbReference>
<reference evidence="8 9" key="1">
    <citation type="journal article" date="2015" name="Genome Biol. Evol.">
        <title>Phylogenomic analyses indicate that early fungi evolved digesting cell walls of algal ancestors of land plants.</title>
        <authorList>
            <person name="Chang Y."/>
            <person name="Wang S."/>
            <person name="Sekimoto S."/>
            <person name="Aerts A.L."/>
            <person name="Choi C."/>
            <person name="Clum A."/>
            <person name="LaButti K.M."/>
            <person name="Lindquist E.A."/>
            <person name="Yee Ngan C."/>
            <person name="Ohm R.A."/>
            <person name="Salamov A.A."/>
            <person name="Grigoriev I.V."/>
            <person name="Spatafora J.W."/>
            <person name="Berbee M.L."/>
        </authorList>
    </citation>
    <scope>NUCLEOTIDE SEQUENCE [LARGE SCALE GENOMIC DNA]</scope>
    <source>
        <strain evidence="8 9">NRRL 28638</strain>
    </source>
</reference>
<organism evidence="8 9">
    <name type="scientific">Conidiobolus coronatus (strain ATCC 28846 / CBS 209.66 / NRRL 28638)</name>
    <name type="common">Delacroixia coronata</name>
    <dbReference type="NCBI Taxonomy" id="796925"/>
    <lineage>
        <taxon>Eukaryota</taxon>
        <taxon>Fungi</taxon>
        <taxon>Fungi incertae sedis</taxon>
        <taxon>Zoopagomycota</taxon>
        <taxon>Entomophthoromycotina</taxon>
        <taxon>Entomophthoromycetes</taxon>
        <taxon>Entomophthorales</taxon>
        <taxon>Ancylistaceae</taxon>
        <taxon>Conidiobolus</taxon>
    </lineage>
</organism>
<dbReference type="Pfam" id="PF03947">
    <property type="entry name" value="Ribosomal_L2_C"/>
    <property type="match status" value="1"/>
</dbReference>
<dbReference type="SMART" id="SM01382">
    <property type="entry name" value="Ribosomal_L2_C"/>
    <property type="match status" value="1"/>
</dbReference>
<dbReference type="FunFam" id="4.10.950.10:FF:000001">
    <property type="entry name" value="50S ribosomal protein L2"/>
    <property type="match status" value="1"/>
</dbReference>
<dbReference type="GO" id="GO:0003735">
    <property type="term" value="F:structural constituent of ribosome"/>
    <property type="evidence" value="ECO:0007669"/>
    <property type="project" value="InterPro"/>
</dbReference>
<dbReference type="InterPro" id="IPR008991">
    <property type="entry name" value="Translation_prot_SH3-like_sf"/>
</dbReference>
<dbReference type="SMART" id="SM01383">
    <property type="entry name" value="Ribosomal_L2"/>
    <property type="match status" value="1"/>
</dbReference>
<dbReference type="PANTHER" id="PTHR13691">
    <property type="entry name" value="RIBOSOMAL PROTEIN L2"/>
    <property type="match status" value="1"/>
</dbReference>
<feature type="domain" description="Large ribosomal subunit protein uL2 RNA-binding" evidence="7">
    <location>
        <begin position="83"/>
        <end position="159"/>
    </location>
</feature>
<dbReference type="Gene3D" id="4.10.950.10">
    <property type="entry name" value="Ribosomal protein L2, domain 3"/>
    <property type="match status" value="1"/>
</dbReference>
<dbReference type="InterPro" id="IPR022666">
    <property type="entry name" value="Ribosomal_uL2_RNA-bd_dom"/>
</dbReference>
<dbReference type="Proteomes" id="UP000070444">
    <property type="component" value="Unassembled WGS sequence"/>
</dbReference>
<comment type="similarity">
    <text evidence="1">Belongs to the universal ribosomal protein uL2 family.</text>
</comment>
<protein>
    <recommendedName>
        <fullName evidence="4">Large ribosomal subunit protein uL2m</fullName>
    </recommendedName>
</protein>
<evidence type="ECO:0000256" key="2">
    <source>
        <dbReference type="ARBA" id="ARBA00022980"/>
    </source>
</evidence>
<dbReference type="AlphaFoldDB" id="A0A137PGP1"/>
<name>A0A137PGP1_CONC2</name>
<feature type="region of interest" description="Disordered" evidence="5">
    <location>
        <begin position="285"/>
        <end position="337"/>
    </location>
</feature>
<sequence length="337" mass="37088">MWLSKVKNVTGLLNQLSIRSPASLASKSIANHLAAQQIRTKKTKNLTEEEKAARTPLIRIENGFKLFKPTSPGIRFRRMPNGGRNNSGRITVRHRGGGHKQRIRLVDFYRKKPGPWEVMRLEYDPGRSAHIALIQHLVDKEFSYILAPEELKPGMVVESFRANDRASDANLTDAQLLQEEINRSLAIKVGNCLPLRMIPTGTIIHNIGLTADGPGQMVRTAGAKATLVHTGATGFAHIKLPSGEVRMVPVDACATIGVVSNSNHQHRVLGKAGARRRLGWRPTVRGMAMNPCDHPHGGGRGKSKGNRQPVSPWGVLAKGGKTRHRPNPMVVKPRARR</sequence>
<evidence type="ECO:0000313" key="9">
    <source>
        <dbReference type="Proteomes" id="UP000070444"/>
    </source>
</evidence>
<dbReference type="Pfam" id="PF00181">
    <property type="entry name" value="Ribosomal_L2_N"/>
    <property type="match status" value="1"/>
</dbReference>
<keyword evidence="3" id="KW-0687">Ribonucleoprotein</keyword>
<dbReference type="OrthoDB" id="268576at2759"/>
<dbReference type="Gene3D" id="2.40.50.140">
    <property type="entry name" value="Nucleic acid-binding proteins"/>
    <property type="match status" value="1"/>
</dbReference>
<dbReference type="InterPro" id="IPR014722">
    <property type="entry name" value="Rib_uL2_dom2"/>
</dbReference>
<dbReference type="PANTHER" id="PTHR13691:SF5">
    <property type="entry name" value="LARGE RIBOSOMAL SUBUNIT PROTEIN UL2M"/>
    <property type="match status" value="1"/>
</dbReference>
<dbReference type="InterPro" id="IPR022669">
    <property type="entry name" value="Ribosomal_uL2_C"/>
</dbReference>
<feature type="domain" description="Large ribosomal subunit protein uL2 C-terminal" evidence="6">
    <location>
        <begin position="187"/>
        <end position="316"/>
    </location>
</feature>
<evidence type="ECO:0000313" key="8">
    <source>
        <dbReference type="EMBL" id="KXN74167.1"/>
    </source>
</evidence>
<evidence type="ECO:0000256" key="1">
    <source>
        <dbReference type="ARBA" id="ARBA00005636"/>
    </source>
</evidence>
<dbReference type="SUPFAM" id="SSF50104">
    <property type="entry name" value="Translation proteins SH3-like domain"/>
    <property type="match status" value="1"/>
</dbReference>
<dbReference type="InterPro" id="IPR002171">
    <property type="entry name" value="Ribosomal_uL2"/>
</dbReference>
<evidence type="ECO:0000256" key="4">
    <source>
        <dbReference type="ARBA" id="ARBA00069872"/>
    </source>
</evidence>
<accession>A0A137PGP1</accession>
<dbReference type="FunFam" id="2.30.30.30:FF:000001">
    <property type="entry name" value="50S ribosomal protein L2"/>
    <property type="match status" value="1"/>
</dbReference>
<keyword evidence="9" id="KW-1185">Reference proteome</keyword>
<dbReference type="GO" id="GO:0032543">
    <property type="term" value="P:mitochondrial translation"/>
    <property type="evidence" value="ECO:0007669"/>
    <property type="project" value="TreeGrafter"/>
</dbReference>
<dbReference type="SUPFAM" id="SSF50249">
    <property type="entry name" value="Nucleic acid-binding proteins"/>
    <property type="match status" value="1"/>
</dbReference>
<proteinExistence type="inferred from homology"/>
<dbReference type="OMA" id="TAQRGNC"/>
<dbReference type="GO" id="GO:0016740">
    <property type="term" value="F:transferase activity"/>
    <property type="evidence" value="ECO:0007669"/>
    <property type="project" value="InterPro"/>
</dbReference>